<protein>
    <recommendedName>
        <fullName evidence="4">diacylglycerol O-acyltransferase</fullName>
        <ecNumber evidence="4">2.3.1.20</ecNumber>
    </recommendedName>
</protein>
<keyword evidence="7" id="KW-0319">Glycerol metabolism</keyword>
<dbReference type="GO" id="GO:0019432">
    <property type="term" value="P:triglyceride biosynthetic process"/>
    <property type="evidence" value="ECO:0007669"/>
    <property type="project" value="UniProtKB-UniPathway"/>
</dbReference>
<dbReference type="InterPro" id="IPR009721">
    <property type="entry name" value="O-acyltransferase_WSD1_C"/>
</dbReference>
<dbReference type="GO" id="GO:0051701">
    <property type="term" value="P:biological process involved in interaction with host"/>
    <property type="evidence" value="ECO:0007669"/>
    <property type="project" value="TreeGrafter"/>
</dbReference>
<dbReference type="PANTHER" id="PTHR31650:SF1">
    <property type="entry name" value="WAX ESTER SYNTHASE_DIACYLGLYCEROL ACYLTRANSFERASE 4-RELATED"/>
    <property type="match status" value="1"/>
</dbReference>
<keyword evidence="6" id="KW-0808">Transferase</keyword>
<dbReference type="Pfam" id="PF06974">
    <property type="entry name" value="WS_DGAT_C"/>
    <property type="match status" value="1"/>
</dbReference>
<evidence type="ECO:0000256" key="7">
    <source>
        <dbReference type="ARBA" id="ARBA00022798"/>
    </source>
</evidence>
<dbReference type="InterPro" id="IPR004255">
    <property type="entry name" value="O-acyltransferase_WSD1_N"/>
</dbReference>
<reference evidence="13 14" key="1">
    <citation type="submission" date="2019-07" db="EMBL/GenBank/DDBJ databases">
        <title>Tomitella cavernea sp. nov., an actinomycete isolated from soil.</title>
        <authorList>
            <person name="Cheng J."/>
        </authorList>
    </citation>
    <scope>NUCLEOTIDE SEQUENCE [LARGE SCALE GENOMIC DNA]</scope>
    <source>
        <strain evidence="13 14">HY188</strain>
    </source>
</reference>
<gene>
    <name evidence="13" type="ORF">FO059_14645</name>
</gene>
<dbReference type="GO" id="GO:0071731">
    <property type="term" value="P:response to nitric oxide"/>
    <property type="evidence" value="ECO:0007669"/>
    <property type="project" value="TreeGrafter"/>
</dbReference>
<evidence type="ECO:0000313" key="13">
    <source>
        <dbReference type="EMBL" id="QDQ98323.1"/>
    </source>
</evidence>
<evidence type="ECO:0000256" key="8">
    <source>
        <dbReference type="ARBA" id="ARBA00023098"/>
    </source>
</evidence>
<dbReference type="PANTHER" id="PTHR31650">
    <property type="entry name" value="O-ACYLTRANSFERASE (WSD1-LIKE) FAMILY PROTEIN"/>
    <property type="match status" value="1"/>
</dbReference>
<feature type="domain" description="O-acyltransferase WSD1 C-terminal" evidence="12">
    <location>
        <begin position="317"/>
        <end position="467"/>
    </location>
</feature>
<dbReference type="InterPro" id="IPR045034">
    <property type="entry name" value="O-acyltransferase_WSD1-like"/>
</dbReference>
<reference evidence="13 14" key="2">
    <citation type="submission" date="2019-07" db="EMBL/GenBank/DDBJ databases">
        <authorList>
            <person name="Huang Y."/>
        </authorList>
    </citation>
    <scope>NUCLEOTIDE SEQUENCE [LARGE SCALE GENOMIC DNA]</scope>
    <source>
        <strain evidence="13 14">HY188</strain>
    </source>
</reference>
<dbReference type="KEGG" id="toy:FO059_14645"/>
<evidence type="ECO:0000256" key="1">
    <source>
        <dbReference type="ARBA" id="ARBA00004771"/>
    </source>
</evidence>
<evidence type="ECO:0000256" key="10">
    <source>
        <dbReference type="ARBA" id="ARBA00048109"/>
    </source>
</evidence>
<dbReference type="EMBL" id="CP041765">
    <property type="protein sequence ID" value="QDQ98323.1"/>
    <property type="molecule type" value="Genomic_DNA"/>
</dbReference>
<evidence type="ECO:0000256" key="5">
    <source>
        <dbReference type="ARBA" id="ARBA00022516"/>
    </source>
</evidence>
<keyword evidence="14" id="KW-1185">Reference proteome</keyword>
<dbReference type="GO" id="GO:0001666">
    <property type="term" value="P:response to hypoxia"/>
    <property type="evidence" value="ECO:0007669"/>
    <property type="project" value="TreeGrafter"/>
</dbReference>
<dbReference type="RefSeq" id="WP_143909728.1">
    <property type="nucleotide sequence ID" value="NZ_CP041765.1"/>
</dbReference>
<feature type="domain" description="O-acyltransferase WSD1-like N-terminal" evidence="11">
    <location>
        <begin position="14"/>
        <end position="275"/>
    </location>
</feature>
<evidence type="ECO:0000256" key="6">
    <source>
        <dbReference type="ARBA" id="ARBA00022679"/>
    </source>
</evidence>
<dbReference type="GO" id="GO:0004144">
    <property type="term" value="F:diacylglycerol O-acyltransferase activity"/>
    <property type="evidence" value="ECO:0007669"/>
    <property type="project" value="UniProtKB-EC"/>
</dbReference>
<sequence length="476" mass="51597">MNTGRDVGGTGNRLQPRDAEFHFHERPGHRSHLVAAHMFDATGVPEAQLTLEQAYEWMSRRLSFAPFFTRRIRREFWDLDYPYWVPADVDLADHVFVHEVDGPGWAPVAGYLEQVVAEPVDLTRPPWELHVVTGVSGVHDVPGELVIVLLKIHHSAGDGLAVRELTARMYAEVGKPEASPPRDSAPIAPIMAARAAFSLSWRVGSAVRAIRATREALAQVEEAEAAGEIDRVVLDPPTRLNGPAVGGVAIDFMTFGLDDVAAIRAASPGATVNDVLLATVAGGLREYLGADGAPTRAPLSAMVPRSVRGVEQWSSSNQIVLLAISLHFDVDDPMKRLALIAESSRRAKERSDFRAARIVATRKETTPSLLMKLTAGVNRAASAFADKPRSSHTMVSNIALDSEGLHFCGAPHAAVLPNQPPINGDLLRHFLCRGRSSQLTVNVCADTAAVPDLDRYLTLLRQSFSGLKDVALRGSQ</sequence>
<keyword evidence="8" id="KW-0443">Lipid metabolism</keyword>
<comment type="pathway">
    <text evidence="1">Glycerolipid metabolism; triacylglycerol biosynthesis.</text>
</comment>
<comment type="pathway">
    <text evidence="2">Lipid metabolism.</text>
</comment>
<keyword evidence="5" id="KW-0444">Lipid biosynthesis</keyword>
<evidence type="ECO:0000256" key="3">
    <source>
        <dbReference type="ARBA" id="ARBA00009587"/>
    </source>
</evidence>
<evidence type="ECO:0000259" key="12">
    <source>
        <dbReference type="Pfam" id="PF06974"/>
    </source>
</evidence>
<proteinExistence type="inferred from homology"/>
<dbReference type="Proteomes" id="UP000317344">
    <property type="component" value="Chromosome"/>
</dbReference>
<accession>A0A516X5M2</accession>
<evidence type="ECO:0000256" key="9">
    <source>
        <dbReference type="ARBA" id="ARBA00023315"/>
    </source>
</evidence>
<dbReference type="OrthoDB" id="4506402at2"/>
<evidence type="ECO:0000256" key="2">
    <source>
        <dbReference type="ARBA" id="ARBA00005189"/>
    </source>
</evidence>
<keyword evidence="9" id="KW-0012">Acyltransferase</keyword>
<evidence type="ECO:0000313" key="14">
    <source>
        <dbReference type="Proteomes" id="UP000317344"/>
    </source>
</evidence>
<comment type="catalytic activity">
    <reaction evidence="10">
        <text>an acyl-CoA + a 1,2-diacyl-sn-glycerol = a triacyl-sn-glycerol + CoA</text>
        <dbReference type="Rhea" id="RHEA:10868"/>
        <dbReference type="ChEBI" id="CHEBI:17815"/>
        <dbReference type="ChEBI" id="CHEBI:57287"/>
        <dbReference type="ChEBI" id="CHEBI:58342"/>
        <dbReference type="ChEBI" id="CHEBI:64615"/>
        <dbReference type="EC" id="2.3.1.20"/>
    </reaction>
</comment>
<dbReference type="UniPathway" id="UPA00282"/>
<organism evidence="13 14">
    <name type="scientific">Tomitella fengzijianii</name>
    <dbReference type="NCBI Taxonomy" id="2597660"/>
    <lineage>
        <taxon>Bacteria</taxon>
        <taxon>Bacillati</taxon>
        <taxon>Actinomycetota</taxon>
        <taxon>Actinomycetes</taxon>
        <taxon>Mycobacteriales</taxon>
        <taxon>Tomitella</taxon>
    </lineage>
</organism>
<evidence type="ECO:0000259" key="11">
    <source>
        <dbReference type="Pfam" id="PF03007"/>
    </source>
</evidence>
<dbReference type="GO" id="GO:0005886">
    <property type="term" value="C:plasma membrane"/>
    <property type="evidence" value="ECO:0007669"/>
    <property type="project" value="TreeGrafter"/>
</dbReference>
<evidence type="ECO:0000256" key="4">
    <source>
        <dbReference type="ARBA" id="ARBA00013244"/>
    </source>
</evidence>
<comment type="similarity">
    <text evidence="3">Belongs to the long-chain O-acyltransferase family.</text>
</comment>
<name>A0A516X5M2_9ACTN</name>
<dbReference type="AlphaFoldDB" id="A0A516X5M2"/>
<dbReference type="GO" id="GO:0006071">
    <property type="term" value="P:glycerol metabolic process"/>
    <property type="evidence" value="ECO:0007669"/>
    <property type="project" value="UniProtKB-KW"/>
</dbReference>
<dbReference type="EC" id="2.3.1.20" evidence="4"/>
<dbReference type="Pfam" id="PF03007">
    <property type="entry name" value="WS_DGAT_cat"/>
    <property type="match status" value="1"/>
</dbReference>